<accession>Z9JTJ5</accession>
<dbReference type="eggNOG" id="COG3173">
    <property type="taxonomic scope" value="Bacteria"/>
</dbReference>
<evidence type="ECO:0000259" key="1">
    <source>
        <dbReference type="Pfam" id="PF01636"/>
    </source>
</evidence>
<dbReference type="STRING" id="396014.BF93_17955"/>
<dbReference type="HOGENOM" id="CLU_808410_0_0_11"/>
<gene>
    <name evidence="2" type="ORF">BF93_17955</name>
</gene>
<evidence type="ECO:0000313" key="3">
    <source>
        <dbReference type="Proteomes" id="UP000023067"/>
    </source>
</evidence>
<dbReference type="SUPFAM" id="SSF56112">
    <property type="entry name" value="Protein kinase-like (PK-like)"/>
    <property type="match status" value="1"/>
</dbReference>
<reference evidence="2 3" key="1">
    <citation type="submission" date="2014-02" db="EMBL/GenBank/DDBJ databases">
        <title>Genome sequence of Brachybacterium phenoliresistens strain W13A50.</title>
        <authorList>
            <person name="Wang X."/>
        </authorList>
    </citation>
    <scope>NUCLEOTIDE SEQUENCE [LARGE SCALE GENOMIC DNA]</scope>
    <source>
        <strain evidence="2 3">W13A50</strain>
    </source>
</reference>
<dbReference type="EMBL" id="JDYK01000009">
    <property type="protein sequence ID" value="EWS81062.1"/>
    <property type="molecule type" value="Genomic_DNA"/>
</dbReference>
<sequence length="332" mass="36205">MRDLPSSPVDQPADDPVLRRILRAAGIPQAGRFRAKAGWTSRAWVGEEHVVRRGDGRFRDAYAHEAAVVGLLRGSAVPHARHLAHGVGPDGPWYVSARLPGRTLQEAWPGAGRAERRAMIESLGSALRALHRIPVPARLRPPWLADALAGGPWPAFHPPVLRGLRRLIETARRRPGQDSRLLSDADAWARERLGLFAEDVPCLVHGDLHGSNVMVDRGRVTGLIDFAEASAQPADVELDTLLRWCARSAEYPAAPGGPVLEAGSLAEVPAWLHSAYPELFAAEHLRARLDVYDMHEALALLVHHPDPEVRAAVPGRIALLLSGHSHLDRLLP</sequence>
<dbReference type="Proteomes" id="UP000023067">
    <property type="component" value="Unassembled WGS sequence"/>
</dbReference>
<dbReference type="AlphaFoldDB" id="Z9JTJ5"/>
<dbReference type="InterPro" id="IPR011009">
    <property type="entry name" value="Kinase-like_dom_sf"/>
</dbReference>
<comment type="caution">
    <text evidence="2">The sequence shown here is derived from an EMBL/GenBank/DDBJ whole genome shotgun (WGS) entry which is preliminary data.</text>
</comment>
<dbReference type="Gene3D" id="3.90.1200.10">
    <property type="match status" value="1"/>
</dbReference>
<organism evidence="2 3">
    <name type="scientific">Brachybacterium phenoliresistens</name>
    <dbReference type="NCBI Taxonomy" id="396014"/>
    <lineage>
        <taxon>Bacteria</taxon>
        <taxon>Bacillati</taxon>
        <taxon>Actinomycetota</taxon>
        <taxon>Actinomycetes</taxon>
        <taxon>Micrococcales</taxon>
        <taxon>Dermabacteraceae</taxon>
        <taxon>Brachybacterium</taxon>
    </lineage>
</organism>
<dbReference type="PANTHER" id="PTHR21310">
    <property type="entry name" value="AMINOGLYCOSIDE PHOSPHOTRANSFERASE-RELATED-RELATED"/>
    <property type="match status" value="1"/>
</dbReference>
<dbReference type="PATRIC" id="fig|396014.3.peg.1928"/>
<dbReference type="Pfam" id="PF01636">
    <property type="entry name" value="APH"/>
    <property type="match status" value="1"/>
</dbReference>
<dbReference type="GO" id="GO:0016740">
    <property type="term" value="F:transferase activity"/>
    <property type="evidence" value="ECO:0007669"/>
    <property type="project" value="UniProtKB-KW"/>
</dbReference>
<dbReference type="InterPro" id="IPR051678">
    <property type="entry name" value="AGP_Transferase"/>
</dbReference>
<protein>
    <submittedName>
        <fullName evidence="2">Aminoglycoside phosphotransferase</fullName>
    </submittedName>
</protein>
<dbReference type="RefSeq" id="WP_038372324.1">
    <property type="nucleotide sequence ID" value="NZ_KK069994.1"/>
</dbReference>
<name>Z9JTJ5_9MICO</name>
<keyword evidence="2" id="KW-0808">Transferase</keyword>
<keyword evidence="3" id="KW-1185">Reference proteome</keyword>
<proteinExistence type="predicted"/>
<dbReference type="OrthoDB" id="2801014at2"/>
<feature type="domain" description="Aminoglycoside phosphotransferase" evidence="1">
    <location>
        <begin position="37"/>
        <end position="247"/>
    </location>
</feature>
<evidence type="ECO:0000313" key="2">
    <source>
        <dbReference type="EMBL" id="EWS81062.1"/>
    </source>
</evidence>
<dbReference type="InterPro" id="IPR002575">
    <property type="entry name" value="Aminoglycoside_PTrfase"/>
</dbReference>